<evidence type="ECO:0000313" key="2">
    <source>
        <dbReference type="Proteomes" id="UP000761411"/>
    </source>
</evidence>
<dbReference type="InterPro" id="IPR013078">
    <property type="entry name" value="His_Pase_superF_clade-1"/>
</dbReference>
<dbReference type="AlphaFoldDB" id="A0A944CJE9"/>
<dbReference type="Pfam" id="PF00300">
    <property type="entry name" value="His_Phos_1"/>
    <property type="match status" value="1"/>
</dbReference>
<dbReference type="EMBL" id="QTKX01000001">
    <property type="protein sequence ID" value="MBS8264239.1"/>
    <property type="molecule type" value="Genomic_DNA"/>
</dbReference>
<reference evidence="1 2" key="1">
    <citation type="journal article" date="2021" name="Microorganisms">
        <title>Bacterial Dimethylsulfoniopropionate Biosynthesis in the East China Sea.</title>
        <authorList>
            <person name="Liu J."/>
            <person name="Zhang Y."/>
            <person name="Liu J."/>
            <person name="Zhong H."/>
            <person name="Williams B.T."/>
            <person name="Zheng Y."/>
            <person name="Curson A.R.J."/>
            <person name="Sun C."/>
            <person name="Sun H."/>
            <person name="Song D."/>
            <person name="Wagner Mackenzie B."/>
            <person name="Bermejo Martinez A."/>
            <person name="Todd J.D."/>
            <person name="Zhang X.H."/>
        </authorList>
    </citation>
    <scope>NUCLEOTIDE SEQUENCE [LARGE SCALE GENOMIC DNA]</scope>
    <source>
        <strain evidence="1 2">ESS08</strain>
    </source>
</reference>
<dbReference type="InterPro" id="IPR029033">
    <property type="entry name" value="His_PPase_superfam"/>
</dbReference>
<keyword evidence="2" id="KW-1185">Reference proteome</keyword>
<comment type="caution">
    <text evidence="1">The sequence shown here is derived from an EMBL/GenBank/DDBJ whole genome shotgun (WGS) entry which is preliminary data.</text>
</comment>
<dbReference type="Proteomes" id="UP000761411">
    <property type="component" value="Unassembled WGS sequence"/>
</dbReference>
<dbReference type="Gene3D" id="3.40.50.1240">
    <property type="entry name" value="Phosphoglycerate mutase-like"/>
    <property type="match status" value="1"/>
</dbReference>
<evidence type="ECO:0000313" key="1">
    <source>
        <dbReference type="EMBL" id="MBS8264239.1"/>
    </source>
</evidence>
<dbReference type="SUPFAM" id="SSF53254">
    <property type="entry name" value="Phosphoglycerate mutase-like"/>
    <property type="match status" value="1"/>
</dbReference>
<gene>
    <name evidence="1" type="ORF">DYI25_07295</name>
</gene>
<proteinExistence type="predicted"/>
<protein>
    <submittedName>
        <fullName evidence="1">Histidine phosphatase family protein</fullName>
    </submittedName>
</protein>
<dbReference type="RefSeq" id="WP_213367747.1">
    <property type="nucleotide sequence ID" value="NZ_QTKX01000001.1"/>
</dbReference>
<name>A0A944CJE9_9BACI</name>
<accession>A0A944CJE9</accession>
<sequence length="178" mass="21031">MKIGLLRHFKVTLGYPSKFVTSKELLIWQQEYNESRIEEVDIHHQGQKWSRCYSSDLERAKITASRAFEGNITFLEDLREMSLYPVFRAEMRLPLWLHVTLIRIAWFLGHKSQKESKKEVMRRINRVLDEAIAEGEDILIVGHGGIMMFMRKELLKRGFSGPKFNRPENAKVYIFEKT</sequence>
<organism evidence="1 2">
    <name type="scientific">Mesobacillus boroniphilus</name>
    <dbReference type="NCBI Taxonomy" id="308892"/>
    <lineage>
        <taxon>Bacteria</taxon>
        <taxon>Bacillati</taxon>
        <taxon>Bacillota</taxon>
        <taxon>Bacilli</taxon>
        <taxon>Bacillales</taxon>
        <taxon>Bacillaceae</taxon>
        <taxon>Mesobacillus</taxon>
    </lineage>
</organism>